<gene>
    <name evidence="1" type="ORF">NUW58_g719</name>
</gene>
<keyword evidence="2" id="KW-1185">Reference proteome</keyword>
<sequence>MLELHRRYGSAVRIAPNEISFSSAQSWKDIYGTRQGHEPFVKGHFYSGGSFAGIGTTSIISERRPEVHRQMRNYLAGAFSDRSILEQEGIVAASVDAFIHLVGVRGSRKEGFDVSKTLQSLAFDITGDLSFGEPFGALESEKSHPWISVSLNAMTQGEIVDVLNRFPILQKAILIIMNRKLKELTQDTKKNEELSLKAVESRVNRKTERKDFLTRILEDRDPNVVSDQQIAAHASDFVIAGSDTTSTTLASLIFYLLKNPSVMTRLVDEIRSTFQRYEEITYNSTASLQYLRAALLEAMRIYPPVPIGLPRVVPEDGDTVDGVSLPGGVTVSTNPLAACLSQDNFQDPWSFKPERWIGQNEHDDLDCSQPFSLGTRACMGRNLAWLSLRTIAVKLLWVYDLELVNTTMDWHRESQMHTLWRKPDLFVRARNRGADVPC</sequence>
<dbReference type="Proteomes" id="UP001143856">
    <property type="component" value="Unassembled WGS sequence"/>
</dbReference>
<dbReference type="EMBL" id="JAPDGR010000065">
    <property type="protein sequence ID" value="KAJ2997219.1"/>
    <property type="molecule type" value="Genomic_DNA"/>
</dbReference>
<reference evidence="1" key="1">
    <citation type="submission" date="2022-10" db="EMBL/GenBank/DDBJ databases">
        <title>Genome Sequence of Xylaria curta.</title>
        <authorList>
            <person name="Buettner E."/>
        </authorList>
    </citation>
    <scope>NUCLEOTIDE SEQUENCE</scope>
    <source>
        <strain evidence="1">Babe10</strain>
    </source>
</reference>
<comment type="caution">
    <text evidence="1">The sequence shown here is derived from an EMBL/GenBank/DDBJ whole genome shotgun (WGS) entry which is preliminary data.</text>
</comment>
<name>A0ACC1PNQ6_9PEZI</name>
<evidence type="ECO:0000313" key="1">
    <source>
        <dbReference type="EMBL" id="KAJ2997219.1"/>
    </source>
</evidence>
<accession>A0ACC1PNQ6</accession>
<proteinExistence type="predicted"/>
<protein>
    <submittedName>
        <fullName evidence="1">Uncharacterized protein</fullName>
    </submittedName>
</protein>
<evidence type="ECO:0000313" key="2">
    <source>
        <dbReference type="Proteomes" id="UP001143856"/>
    </source>
</evidence>
<organism evidence="1 2">
    <name type="scientific">Xylaria curta</name>
    <dbReference type="NCBI Taxonomy" id="42375"/>
    <lineage>
        <taxon>Eukaryota</taxon>
        <taxon>Fungi</taxon>
        <taxon>Dikarya</taxon>
        <taxon>Ascomycota</taxon>
        <taxon>Pezizomycotina</taxon>
        <taxon>Sordariomycetes</taxon>
        <taxon>Xylariomycetidae</taxon>
        <taxon>Xylariales</taxon>
        <taxon>Xylariaceae</taxon>
        <taxon>Xylaria</taxon>
    </lineage>
</organism>